<dbReference type="Gene3D" id="1.10.510.10">
    <property type="entry name" value="Transferase(Phosphotransferase) domain 1"/>
    <property type="match status" value="1"/>
</dbReference>
<dbReference type="SUPFAM" id="SSF81606">
    <property type="entry name" value="PP2C-like"/>
    <property type="match status" value="1"/>
</dbReference>
<protein>
    <submittedName>
        <fullName evidence="8">Protein kinase</fullName>
    </submittedName>
</protein>
<dbReference type="Gene3D" id="3.60.40.10">
    <property type="entry name" value="PPM-type phosphatase domain"/>
    <property type="match status" value="1"/>
</dbReference>
<dbReference type="AlphaFoldDB" id="A0A2G1UM63"/>
<evidence type="ECO:0000259" key="7">
    <source>
        <dbReference type="PROSITE" id="PS51746"/>
    </source>
</evidence>
<name>A0A2G1UM63_9GAMM</name>
<dbReference type="EMBL" id="NTFH01000007">
    <property type="protein sequence ID" value="PHQ15519.1"/>
    <property type="molecule type" value="Genomic_DNA"/>
</dbReference>
<dbReference type="InterPro" id="IPR011009">
    <property type="entry name" value="Kinase-like_dom_sf"/>
</dbReference>
<reference evidence="8 9" key="1">
    <citation type="submission" date="2017-09" db="EMBL/GenBank/DDBJ databases">
        <title>The draft genome sequences of Marinobacter sp. PWS21.</title>
        <authorList>
            <person name="Cao J."/>
        </authorList>
    </citation>
    <scope>NUCLEOTIDE SEQUENCE [LARGE SCALE GENOMIC DNA]</scope>
    <source>
        <strain evidence="8 9">PWS21</strain>
    </source>
</reference>
<feature type="transmembrane region" description="Helical" evidence="5">
    <location>
        <begin position="574"/>
        <end position="593"/>
    </location>
</feature>
<sequence>MPTPTPTGKPAPGCEPGPDRRAELRITSGQYSSAGRKPLNQDFHGLCIPRGHPLTTKGIAIAIADGISSSNVSQIASEAAVAGFLSDYYSTPDSWTVQQSAGRVLRATNAWLHAQTRQSRYRYDLDRGYVCTFSALILKSATAHVFHVGDTRIYRVAGQRLEQLTTDHRLSLSAEQSCLTRALGMEPGLDVEYQQVAVRPGDLFVLATDGLYDYLRESDFANLLQAHHDDLDTAARAMVEAALAGGSPDNLTLQLIRVEALPRHRLPADLQRHWLELPFAAELRPGQRFDGYRILRLLHASSRSHVYLAVDEASGGEVVIKCPSTEQRDNSQYLEQFQAEEWVARRINSDHVVRPHAVDRQRSYRYLATEFVAGKTLKQWMLDNPGPDLESVRNLVTQIARGLRAFHRLEMVHGDLKPDNILVDGHGTVTLIDFGATRVAGLRELAPDQQAHWPQGAALYSAPECLLGDPGGWLSDQFGLGVLTYQLLSGQLPYGADLPKAHTLGQQRRLRYRPLGRLRPDLPAWVDPAIARAVAIEPHRRYPALSEWLFDLRQPPTDWHSRPRQPLMERHPVAFWQTVSLGLLVALLAVLAAD</sequence>
<dbReference type="PROSITE" id="PS50011">
    <property type="entry name" value="PROTEIN_KINASE_DOM"/>
    <property type="match status" value="1"/>
</dbReference>
<evidence type="ECO:0000256" key="5">
    <source>
        <dbReference type="SAM" id="Phobius"/>
    </source>
</evidence>
<keyword evidence="3 8" id="KW-0418">Kinase</keyword>
<keyword evidence="1" id="KW-0808">Transferase</keyword>
<dbReference type="SMART" id="SM00331">
    <property type="entry name" value="PP2C_SIG"/>
    <property type="match status" value="1"/>
</dbReference>
<accession>A0A2G1UM63</accession>
<dbReference type="SMART" id="SM00220">
    <property type="entry name" value="S_TKc"/>
    <property type="match status" value="1"/>
</dbReference>
<evidence type="ECO:0000256" key="2">
    <source>
        <dbReference type="ARBA" id="ARBA00022741"/>
    </source>
</evidence>
<feature type="domain" description="Protein kinase" evidence="6">
    <location>
        <begin position="292"/>
        <end position="568"/>
    </location>
</feature>
<dbReference type="InterPro" id="IPR036457">
    <property type="entry name" value="PPM-type-like_dom_sf"/>
</dbReference>
<evidence type="ECO:0000313" key="8">
    <source>
        <dbReference type="EMBL" id="PHQ15519.1"/>
    </source>
</evidence>
<dbReference type="Proteomes" id="UP000231409">
    <property type="component" value="Unassembled WGS sequence"/>
</dbReference>
<dbReference type="PANTHER" id="PTHR43289">
    <property type="entry name" value="MITOGEN-ACTIVATED PROTEIN KINASE KINASE KINASE 20-RELATED"/>
    <property type="match status" value="1"/>
</dbReference>
<dbReference type="InterPro" id="IPR000719">
    <property type="entry name" value="Prot_kinase_dom"/>
</dbReference>
<evidence type="ECO:0000256" key="4">
    <source>
        <dbReference type="ARBA" id="ARBA00022840"/>
    </source>
</evidence>
<proteinExistence type="predicted"/>
<dbReference type="Pfam" id="PF13672">
    <property type="entry name" value="PP2C_2"/>
    <property type="match status" value="1"/>
</dbReference>
<keyword evidence="4" id="KW-0067">ATP-binding</keyword>
<dbReference type="SUPFAM" id="SSF56112">
    <property type="entry name" value="Protein kinase-like (PK-like)"/>
    <property type="match status" value="1"/>
</dbReference>
<dbReference type="Pfam" id="PF00069">
    <property type="entry name" value="Pkinase"/>
    <property type="match status" value="1"/>
</dbReference>
<evidence type="ECO:0000259" key="6">
    <source>
        <dbReference type="PROSITE" id="PS50011"/>
    </source>
</evidence>
<dbReference type="GO" id="GO:0004674">
    <property type="term" value="F:protein serine/threonine kinase activity"/>
    <property type="evidence" value="ECO:0007669"/>
    <property type="project" value="TreeGrafter"/>
</dbReference>
<keyword evidence="2" id="KW-0547">Nucleotide-binding</keyword>
<dbReference type="PROSITE" id="PS51746">
    <property type="entry name" value="PPM_2"/>
    <property type="match status" value="1"/>
</dbReference>
<evidence type="ECO:0000313" key="9">
    <source>
        <dbReference type="Proteomes" id="UP000231409"/>
    </source>
</evidence>
<organism evidence="8 9">
    <name type="scientific">Marinobacter profundi</name>
    <dbReference type="NCBI Taxonomy" id="2666256"/>
    <lineage>
        <taxon>Bacteria</taxon>
        <taxon>Pseudomonadati</taxon>
        <taxon>Pseudomonadota</taxon>
        <taxon>Gammaproteobacteria</taxon>
        <taxon>Pseudomonadales</taxon>
        <taxon>Marinobacteraceae</taxon>
        <taxon>Marinobacter</taxon>
    </lineage>
</organism>
<dbReference type="CDD" id="cd14014">
    <property type="entry name" value="STKc_PknB_like"/>
    <property type="match status" value="1"/>
</dbReference>
<keyword evidence="5" id="KW-1133">Transmembrane helix</keyword>
<keyword evidence="9" id="KW-1185">Reference proteome</keyword>
<gene>
    <name evidence="8" type="ORF">CLH61_09270</name>
</gene>
<keyword evidence="5" id="KW-0472">Membrane</keyword>
<evidence type="ECO:0000256" key="3">
    <source>
        <dbReference type="ARBA" id="ARBA00022777"/>
    </source>
</evidence>
<comment type="caution">
    <text evidence="8">The sequence shown here is derived from an EMBL/GenBank/DDBJ whole genome shotgun (WGS) entry which is preliminary data.</text>
</comment>
<dbReference type="GO" id="GO:0005524">
    <property type="term" value="F:ATP binding"/>
    <property type="evidence" value="ECO:0007669"/>
    <property type="project" value="UniProtKB-KW"/>
</dbReference>
<dbReference type="CDD" id="cd00143">
    <property type="entry name" value="PP2Cc"/>
    <property type="match status" value="1"/>
</dbReference>
<dbReference type="SMART" id="SM00332">
    <property type="entry name" value="PP2Cc"/>
    <property type="match status" value="1"/>
</dbReference>
<evidence type="ECO:0000256" key="1">
    <source>
        <dbReference type="ARBA" id="ARBA00022679"/>
    </source>
</evidence>
<dbReference type="PROSITE" id="PS00108">
    <property type="entry name" value="PROTEIN_KINASE_ST"/>
    <property type="match status" value="1"/>
</dbReference>
<dbReference type="PANTHER" id="PTHR43289:SF6">
    <property type="entry name" value="SERINE_THREONINE-PROTEIN KINASE NEKL-3"/>
    <property type="match status" value="1"/>
</dbReference>
<feature type="domain" description="PPM-type phosphatase" evidence="7">
    <location>
        <begin position="27"/>
        <end position="258"/>
    </location>
</feature>
<dbReference type="InterPro" id="IPR001932">
    <property type="entry name" value="PPM-type_phosphatase-like_dom"/>
</dbReference>
<dbReference type="InterPro" id="IPR008271">
    <property type="entry name" value="Ser/Thr_kinase_AS"/>
</dbReference>
<keyword evidence="5" id="KW-0812">Transmembrane</keyword>
<dbReference type="Gene3D" id="3.30.200.20">
    <property type="entry name" value="Phosphorylase Kinase, domain 1"/>
    <property type="match status" value="1"/>
</dbReference>